<dbReference type="PROSITE" id="PS51155">
    <property type="entry name" value="CHIT_BIND_RR_2"/>
    <property type="match status" value="1"/>
</dbReference>
<protein>
    <submittedName>
        <fullName evidence="4">Cuticular protein 73, RR-1 family</fullName>
    </submittedName>
</protein>
<dbReference type="GO" id="GO:0008010">
    <property type="term" value="F:structural constituent of chitin-based larval cuticle"/>
    <property type="evidence" value="ECO:0007669"/>
    <property type="project" value="TreeGrafter"/>
</dbReference>
<dbReference type="VEuPathDB" id="VectorBase:ADAC008423"/>
<gene>
    <name evidence="4" type="ORF">AND_008423</name>
</gene>
<reference evidence="5" key="4">
    <citation type="submission" date="2015-06" db="UniProtKB">
        <authorList>
            <consortium name="EnsemblMetazoa"/>
        </authorList>
    </citation>
    <scope>IDENTIFICATION</scope>
</reference>
<dbReference type="OMA" id="EFGFRVK"/>
<reference evidence="4" key="2">
    <citation type="submission" date="2010-05" db="EMBL/GenBank/DDBJ databases">
        <authorList>
            <person name="Almeida L.G."/>
            <person name="Nicolas M.F."/>
            <person name="Souza R.C."/>
            <person name="Vasconcelos A.T.R."/>
        </authorList>
    </citation>
    <scope>NUCLEOTIDE SEQUENCE</scope>
</reference>
<dbReference type="PANTHER" id="PTHR10380">
    <property type="entry name" value="CUTICLE PROTEIN"/>
    <property type="match status" value="1"/>
</dbReference>
<evidence type="ECO:0000313" key="4">
    <source>
        <dbReference type="EMBL" id="ETN59971.1"/>
    </source>
</evidence>
<dbReference type="InterPro" id="IPR000618">
    <property type="entry name" value="Insect_cuticle"/>
</dbReference>
<accession>W5J7M7</accession>
<dbReference type="VEuPathDB" id="VectorBase:ADAR2_004593"/>
<dbReference type="EMBL" id="ADMH02002020">
    <property type="protein sequence ID" value="ETN59971.1"/>
    <property type="molecule type" value="Genomic_DNA"/>
</dbReference>
<keyword evidence="6" id="KW-1185">Reference proteome</keyword>
<dbReference type="PANTHER" id="PTHR10380:SF109">
    <property type="entry name" value="CUTICULAR PROTEIN 49AH"/>
    <property type="match status" value="1"/>
</dbReference>
<feature type="region of interest" description="Disordered" evidence="3">
    <location>
        <begin position="204"/>
        <end position="231"/>
    </location>
</feature>
<dbReference type="InterPro" id="IPR031311">
    <property type="entry name" value="CHIT_BIND_RR_consensus"/>
</dbReference>
<dbReference type="InterPro" id="IPR050468">
    <property type="entry name" value="Cuticle_Struct_Prot"/>
</dbReference>
<dbReference type="eggNOG" id="ENOG502S88E">
    <property type="taxonomic scope" value="Eukaryota"/>
</dbReference>
<dbReference type="Pfam" id="PF00379">
    <property type="entry name" value="Chitin_bind_4"/>
    <property type="match status" value="1"/>
</dbReference>
<dbReference type="PROSITE" id="PS00233">
    <property type="entry name" value="CHIT_BIND_RR_1"/>
    <property type="match status" value="1"/>
</dbReference>
<keyword evidence="1 2" id="KW-0193">Cuticle</keyword>
<evidence type="ECO:0000256" key="1">
    <source>
        <dbReference type="ARBA" id="ARBA00022460"/>
    </source>
</evidence>
<dbReference type="STRING" id="43151.W5J7M7"/>
<reference evidence="4 6" key="1">
    <citation type="journal article" date="2010" name="BMC Genomics">
        <title>Combination of measures distinguishes pre-miRNAs from other stem-loops in the genome of the newly sequenced Anopheles darlingi.</title>
        <authorList>
            <person name="Mendes N.D."/>
            <person name="Freitas A.T."/>
            <person name="Vasconcelos A.T."/>
            <person name="Sagot M.F."/>
        </authorList>
    </citation>
    <scope>NUCLEOTIDE SEQUENCE</scope>
</reference>
<dbReference type="FunCoup" id="W5J7M7">
    <property type="interactions" value="17"/>
</dbReference>
<reference evidence="4" key="3">
    <citation type="journal article" date="2013" name="Nucleic Acids Res.">
        <title>The genome of Anopheles darlingi, the main neotropical malaria vector.</title>
        <authorList>
            <person name="Marinotti O."/>
            <person name="Cerqueira G.C."/>
            <person name="de Almeida L.G."/>
            <person name="Ferro M.I."/>
            <person name="Loreto E.L."/>
            <person name="Zaha A."/>
            <person name="Teixeira S.M."/>
            <person name="Wespiser A.R."/>
            <person name="Almeida E Silva A."/>
            <person name="Schlindwein A.D."/>
            <person name="Pacheco A.C."/>
            <person name="Silva A.L."/>
            <person name="Graveley B.R."/>
            <person name="Walenz B.P."/>
            <person name="Lima Bde A."/>
            <person name="Ribeiro C.A."/>
            <person name="Nunes-Silva C.G."/>
            <person name="de Carvalho C.R."/>
            <person name="Soares C.M."/>
            <person name="de Menezes C.B."/>
            <person name="Matiolli C."/>
            <person name="Caffrey D."/>
            <person name="Araujo D.A."/>
            <person name="de Oliveira D.M."/>
            <person name="Golenbock D."/>
            <person name="Grisard E.C."/>
            <person name="Fantinatti-Garboggini F."/>
            <person name="de Carvalho F.M."/>
            <person name="Barcellos F.G."/>
            <person name="Prosdocimi F."/>
            <person name="May G."/>
            <person name="Azevedo Junior G.M."/>
            <person name="Guimaraes G.M."/>
            <person name="Goldman G.H."/>
            <person name="Padilha I.Q."/>
            <person name="Batista Jda S."/>
            <person name="Ferro J.A."/>
            <person name="Ribeiro J.M."/>
            <person name="Fietto J.L."/>
            <person name="Dabbas K.M."/>
            <person name="Cerdeira L."/>
            <person name="Agnez-Lima L.F."/>
            <person name="Brocchi M."/>
            <person name="de Carvalho M.O."/>
            <person name="Teixeira Mde M."/>
            <person name="Diniz Maia Mde M."/>
            <person name="Goldman M.H."/>
            <person name="Cruz Schneider M.P."/>
            <person name="Felipe M.S."/>
            <person name="Hungria M."/>
            <person name="Nicolas M.F."/>
            <person name="Pereira M."/>
            <person name="Montes M.A."/>
            <person name="Cantao M.E."/>
            <person name="Vincentz M."/>
            <person name="Rafael M.S."/>
            <person name="Silverman N."/>
            <person name="Stoco P.H."/>
            <person name="Souza R.C."/>
            <person name="Vicentini R."/>
            <person name="Gazzinelli R.T."/>
            <person name="Neves Rde O."/>
            <person name="Silva R."/>
            <person name="Astolfi-Filho S."/>
            <person name="Maciel T.E."/>
            <person name="Urmenyi T.P."/>
            <person name="Tadei W.P."/>
            <person name="Camargo E.P."/>
            <person name="de Vasconcelos A.T."/>
        </authorList>
    </citation>
    <scope>NUCLEOTIDE SEQUENCE</scope>
</reference>
<dbReference type="EnsemblMetazoa" id="ADAC008423-RA">
    <property type="protein sequence ID" value="ADAC008423-PA"/>
    <property type="gene ID" value="ADAC008423"/>
</dbReference>
<dbReference type="AlphaFoldDB" id="W5J7M7"/>
<dbReference type="Proteomes" id="UP000000673">
    <property type="component" value="Unassembled WGS sequence"/>
</dbReference>
<sequence>MGKLGGGVLRFPICFDIAIAIAIVNGNAALLDAAEQQQQQQQPPQQNNRWRTELYVRRSPLTSRVGVIFALFAIAYGRPQHEQRHEHDPHLHHESTTYIPILKYDKQQGEDGSYKTIYQTGNNIVHEESGYLKDASEDHPNGILVQQGAYSYEAPNGEIIQVQYTADENGFRVQSDSLPTTPPVPPAIQEGLKEIYEGIRRREQEAKNNPKYAEDEARRAQLDYTGQYYNQ</sequence>
<proteinExistence type="predicted"/>
<evidence type="ECO:0000256" key="2">
    <source>
        <dbReference type="PROSITE-ProRule" id="PRU00497"/>
    </source>
</evidence>
<evidence type="ECO:0000313" key="6">
    <source>
        <dbReference type="Proteomes" id="UP000000673"/>
    </source>
</evidence>
<name>W5J7M7_ANODA</name>
<feature type="compositionally biased region" description="Basic and acidic residues" evidence="3">
    <location>
        <begin position="204"/>
        <end position="221"/>
    </location>
</feature>
<evidence type="ECO:0000313" key="5">
    <source>
        <dbReference type="EnsemblMetazoa" id="ADAC008423-PA"/>
    </source>
</evidence>
<dbReference type="HOGENOM" id="CLU_1200682_0_0_1"/>
<organism evidence="4">
    <name type="scientific">Anopheles darlingi</name>
    <name type="common">Mosquito</name>
    <dbReference type="NCBI Taxonomy" id="43151"/>
    <lineage>
        <taxon>Eukaryota</taxon>
        <taxon>Metazoa</taxon>
        <taxon>Ecdysozoa</taxon>
        <taxon>Arthropoda</taxon>
        <taxon>Hexapoda</taxon>
        <taxon>Insecta</taxon>
        <taxon>Pterygota</taxon>
        <taxon>Neoptera</taxon>
        <taxon>Endopterygota</taxon>
        <taxon>Diptera</taxon>
        <taxon>Nematocera</taxon>
        <taxon>Culicoidea</taxon>
        <taxon>Culicidae</taxon>
        <taxon>Anophelinae</taxon>
        <taxon>Anopheles</taxon>
    </lineage>
</organism>
<evidence type="ECO:0000256" key="3">
    <source>
        <dbReference type="SAM" id="MobiDB-lite"/>
    </source>
</evidence>
<dbReference type="GO" id="GO:0062129">
    <property type="term" value="C:chitin-based extracellular matrix"/>
    <property type="evidence" value="ECO:0007669"/>
    <property type="project" value="TreeGrafter"/>
</dbReference>